<dbReference type="InterPro" id="IPR050708">
    <property type="entry name" value="T6SS_VgrG/RHS"/>
</dbReference>
<dbReference type="EMBL" id="BNAG01000007">
    <property type="protein sequence ID" value="GHE76042.1"/>
    <property type="molecule type" value="Genomic_DNA"/>
</dbReference>
<accession>A0ABQ3ICV6</accession>
<evidence type="ECO:0000313" key="1">
    <source>
        <dbReference type="EMBL" id="GHE76042.1"/>
    </source>
</evidence>
<gene>
    <name evidence="1" type="ORF">GCM10011340_36130</name>
</gene>
<dbReference type="NCBIfam" id="TIGR03696">
    <property type="entry name" value="Rhs_assc_core"/>
    <property type="match status" value="1"/>
</dbReference>
<dbReference type="Gene3D" id="2.180.10.10">
    <property type="entry name" value="RHS repeat-associated core"/>
    <property type="match status" value="1"/>
</dbReference>
<keyword evidence="2" id="KW-1185">Reference proteome</keyword>
<evidence type="ECO:0000313" key="2">
    <source>
        <dbReference type="Proteomes" id="UP000658258"/>
    </source>
</evidence>
<name>A0ABQ3ICV6_9BACT</name>
<reference evidence="2" key="1">
    <citation type="journal article" date="2019" name="Int. J. Syst. Evol. Microbiol.">
        <title>The Global Catalogue of Microorganisms (GCM) 10K type strain sequencing project: providing services to taxonomists for standard genome sequencing and annotation.</title>
        <authorList>
            <consortium name="The Broad Institute Genomics Platform"/>
            <consortium name="The Broad Institute Genome Sequencing Center for Infectious Disease"/>
            <person name="Wu L."/>
            <person name="Ma J."/>
        </authorList>
    </citation>
    <scope>NUCLEOTIDE SEQUENCE [LARGE SCALE GENOMIC DNA]</scope>
    <source>
        <strain evidence="2">CGMCC 1.15111</strain>
    </source>
</reference>
<comment type="caution">
    <text evidence="1">The sequence shown here is derived from an EMBL/GenBank/DDBJ whole genome shotgun (WGS) entry which is preliminary data.</text>
</comment>
<evidence type="ECO:0008006" key="3">
    <source>
        <dbReference type="Google" id="ProtNLM"/>
    </source>
</evidence>
<protein>
    <recommendedName>
        <fullName evidence="3">RHS repeat-associated core domain-containing protein</fullName>
    </recommendedName>
</protein>
<proteinExistence type="predicted"/>
<dbReference type="Proteomes" id="UP000658258">
    <property type="component" value="Unassembled WGS sequence"/>
</dbReference>
<dbReference type="PANTHER" id="PTHR32305">
    <property type="match status" value="1"/>
</dbReference>
<dbReference type="PANTHER" id="PTHR32305:SF15">
    <property type="entry name" value="PROTEIN RHSA-RELATED"/>
    <property type="match status" value="1"/>
</dbReference>
<organism evidence="1 2">
    <name type="scientific">Roseivirga thermotolerans</name>
    <dbReference type="NCBI Taxonomy" id="1758176"/>
    <lineage>
        <taxon>Bacteria</taxon>
        <taxon>Pseudomonadati</taxon>
        <taxon>Bacteroidota</taxon>
        <taxon>Cytophagia</taxon>
        <taxon>Cytophagales</taxon>
        <taxon>Roseivirgaceae</taxon>
        <taxon>Roseivirga</taxon>
    </lineage>
</organism>
<sequence length="346" mass="38386">MITKPVEQAGFTYIYLSNESNTTHDVYFDDLRITHTKSKILQEDHYYPFGGSITALSSTAPLSKPNRYKYNGFEEQSEFDLGWYDYQARFYDPQLGRFMQVDPAADLMRRHSPYNYAFDNPIRFIDPDGMMPEDVTDPNGGSRSNSLDYKLVSDDNNVHELTLTQSHTIKSKNKTETITTTTTFTTTAGKDGKVSTAVNLTSTLKTTEMVKNKNGDFEAVVTSSELQNESFDSVDEFKESAGSQLGESNIVDDLYNYQGGLEAQLSIKPDFNPFNGNAQLYPDDLGDNVGAIGLIGVGRALEKIGAPPFIEAFGIGQLGGNLYRNTADHSGRSFNIAKDRPDRKGG</sequence>
<dbReference type="InterPro" id="IPR022385">
    <property type="entry name" value="Rhs_assc_core"/>
</dbReference>
<dbReference type="RefSeq" id="WP_189631722.1">
    <property type="nucleotide sequence ID" value="NZ_BNAG01000007.1"/>
</dbReference>